<gene>
    <name evidence="14" type="ORF">HOLleu_33257</name>
</gene>
<keyword evidence="11" id="KW-0175">Coiled coil</keyword>
<dbReference type="SMART" id="SM00430">
    <property type="entry name" value="HOLI"/>
    <property type="match status" value="1"/>
</dbReference>
<dbReference type="InterPro" id="IPR050234">
    <property type="entry name" value="Nuclear_hormone_rcpt_NR1"/>
</dbReference>
<comment type="caution">
    <text evidence="14">The sequence shown here is derived from an EMBL/GenBank/DDBJ whole genome shotgun (WGS) entry which is preliminary data.</text>
</comment>
<evidence type="ECO:0000256" key="5">
    <source>
        <dbReference type="ARBA" id="ARBA00023015"/>
    </source>
</evidence>
<evidence type="ECO:0000259" key="12">
    <source>
        <dbReference type="PROSITE" id="PS51030"/>
    </source>
</evidence>
<feature type="domain" description="NR LBD" evidence="13">
    <location>
        <begin position="166"/>
        <end position="415"/>
    </location>
</feature>
<dbReference type="PANTHER" id="PTHR24082">
    <property type="entry name" value="NUCLEAR HORMONE RECEPTOR"/>
    <property type="match status" value="1"/>
</dbReference>
<keyword evidence="15" id="KW-1185">Reference proteome</keyword>
<dbReference type="SUPFAM" id="SSF48508">
    <property type="entry name" value="Nuclear receptor ligand-binding domain"/>
    <property type="match status" value="1"/>
</dbReference>
<evidence type="ECO:0000256" key="7">
    <source>
        <dbReference type="ARBA" id="ARBA00023163"/>
    </source>
</evidence>
<dbReference type="GO" id="GO:0009755">
    <property type="term" value="P:hormone-mediated signaling pathway"/>
    <property type="evidence" value="ECO:0007669"/>
    <property type="project" value="TreeGrafter"/>
</dbReference>
<dbReference type="PRINTS" id="PR00398">
    <property type="entry name" value="STRDHORMONER"/>
</dbReference>
<keyword evidence="3 10" id="KW-0863">Zinc-finger</keyword>
<feature type="coiled-coil region" evidence="11">
    <location>
        <begin position="140"/>
        <end position="170"/>
    </location>
</feature>
<evidence type="ECO:0000256" key="2">
    <source>
        <dbReference type="ARBA" id="ARBA00022723"/>
    </source>
</evidence>
<keyword evidence="9 10" id="KW-0539">Nucleus</keyword>
<dbReference type="InterPro" id="IPR035500">
    <property type="entry name" value="NHR-like_dom_sf"/>
</dbReference>
<keyword evidence="6 10" id="KW-0238">DNA-binding</keyword>
<evidence type="ECO:0000256" key="8">
    <source>
        <dbReference type="ARBA" id="ARBA00023170"/>
    </source>
</evidence>
<dbReference type="SMART" id="SM00399">
    <property type="entry name" value="ZnF_C4"/>
    <property type="match status" value="1"/>
</dbReference>
<dbReference type="GO" id="GO:0045944">
    <property type="term" value="P:positive regulation of transcription by RNA polymerase II"/>
    <property type="evidence" value="ECO:0007669"/>
    <property type="project" value="TreeGrafter"/>
</dbReference>
<dbReference type="EMBL" id="JAIZAY010000017">
    <property type="protein sequence ID" value="KAJ8025644.1"/>
    <property type="molecule type" value="Genomic_DNA"/>
</dbReference>
<dbReference type="InterPro" id="IPR001723">
    <property type="entry name" value="Nuclear_hrmn_rcpt"/>
</dbReference>
<organism evidence="14 15">
    <name type="scientific">Holothuria leucospilota</name>
    <name type="common">Black long sea cucumber</name>
    <name type="synonym">Mertensiothuria leucospilota</name>
    <dbReference type="NCBI Taxonomy" id="206669"/>
    <lineage>
        <taxon>Eukaryota</taxon>
        <taxon>Metazoa</taxon>
        <taxon>Echinodermata</taxon>
        <taxon>Eleutherozoa</taxon>
        <taxon>Echinozoa</taxon>
        <taxon>Holothuroidea</taxon>
        <taxon>Aspidochirotacea</taxon>
        <taxon>Aspidochirotida</taxon>
        <taxon>Holothuriidae</taxon>
        <taxon>Holothuria</taxon>
    </lineage>
</organism>
<dbReference type="PROSITE" id="PS51843">
    <property type="entry name" value="NR_LBD"/>
    <property type="match status" value="1"/>
</dbReference>
<dbReference type="PROSITE" id="PS51030">
    <property type="entry name" value="NUCLEAR_REC_DBD_2"/>
    <property type="match status" value="1"/>
</dbReference>
<dbReference type="PROSITE" id="PS00031">
    <property type="entry name" value="NUCLEAR_REC_DBD_1"/>
    <property type="match status" value="1"/>
</dbReference>
<evidence type="ECO:0000313" key="15">
    <source>
        <dbReference type="Proteomes" id="UP001152320"/>
    </source>
</evidence>
<keyword evidence="2 10" id="KW-0479">Metal-binding</keyword>
<dbReference type="PANTHER" id="PTHR24082:SF497">
    <property type="entry name" value="PEROXISOME PROLIFERATOR-ACTIVATED RECEPTOR GAMMA-LIKE"/>
    <property type="match status" value="1"/>
</dbReference>
<dbReference type="CDD" id="cd06965">
    <property type="entry name" value="NR_DBD_Ppar"/>
    <property type="match status" value="1"/>
</dbReference>
<keyword evidence="5 10" id="KW-0805">Transcription regulation</keyword>
<protein>
    <submittedName>
        <fullName evidence="14">Peroxisome proliferator-activated receptor alpha</fullName>
    </submittedName>
</protein>
<dbReference type="GO" id="GO:0000978">
    <property type="term" value="F:RNA polymerase II cis-regulatory region sequence-specific DNA binding"/>
    <property type="evidence" value="ECO:0007669"/>
    <property type="project" value="TreeGrafter"/>
</dbReference>
<dbReference type="Pfam" id="PF00105">
    <property type="entry name" value="zf-C4"/>
    <property type="match status" value="1"/>
</dbReference>
<dbReference type="GO" id="GO:0004879">
    <property type="term" value="F:nuclear receptor activity"/>
    <property type="evidence" value="ECO:0007669"/>
    <property type="project" value="TreeGrafter"/>
</dbReference>
<name>A0A9Q0YNB3_HOLLE</name>
<dbReference type="GO" id="GO:0019216">
    <property type="term" value="P:regulation of lipid metabolic process"/>
    <property type="evidence" value="ECO:0007669"/>
    <property type="project" value="TreeGrafter"/>
</dbReference>
<dbReference type="GO" id="GO:0005634">
    <property type="term" value="C:nucleus"/>
    <property type="evidence" value="ECO:0007669"/>
    <property type="project" value="UniProtKB-SubCell"/>
</dbReference>
<sequence length="417" mass="48319">MSDGTMDVLHTLERNFSAQLHAKDDLSISQSTVTAIKVSAVAEWSNNNKYPDHIDLPMKCRVCGDKASGFHYGVHSCEGCKGFFRRTYRMKLTYKPCPYLQTEPCKINVATRNKCQYCRFQKCLMVGMSHDASRFGRMPREERIRLLEEIREEENDATEEDKHRAELKELADRVHEAFSDIFKEKFTLLPQAKSTYRVKTEDGVKDNGIDDTKPMQELTEAKDIAKYCTESLLSVVEGLAKFAKKLEEFRKLDLNDQVCLLRDAAFEIAMIATSSRYIADAMWFPLEGVYIKKQIMHDLDLVYLKDKVKFFEKIKKLNINERELALFSVLALAAPDRDDLAEREKVEKFQEIILEALEQELRQTHANHRILLPRLLHLLVDLRQLVLEHIQQVQKVMLMDDPQYPGPPPLLKEIYGL</sequence>
<dbReference type="Gene3D" id="1.10.565.10">
    <property type="entry name" value="Retinoid X Receptor"/>
    <property type="match status" value="1"/>
</dbReference>
<dbReference type="PRINTS" id="PR00047">
    <property type="entry name" value="STROIDFINGER"/>
</dbReference>
<comment type="similarity">
    <text evidence="1 10">Belongs to the nuclear hormone receptor family.</text>
</comment>
<proteinExistence type="inferred from homology"/>
<evidence type="ECO:0000256" key="6">
    <source>
        <dbReference type="ARBA" id="ARBA00023125"/>
    </source>
</evidence>
<dbReference type="InterPro" id="IPR013088">
    <property type="entry name" value="Znf_NHR/GATA"/>
</dbReference>
<evidence type="ECO:0000256" key="9">
    <source>
        <dbReference type="ARBA" id="ARBA00023242"/>
    </source>
</evidence>
<keyword evidence="8 10" id="KW-0675">Receptor</keyword>
<dbReference type="GO" id="GO:0030154">
    <property type="term" value="P:cell differentiation"/>
    <property type="evidence" value="ECO:0007669"/>
    <property type="project" value="TreeGrafter"/>
</dbReference>
<keyword evidence="7 10" id="KW-0804">Transcription</keyword>
<evidence type="ECO:0000256" key="1">
    <source>
        <dbReference type="ARBA" id="ARBA00005993"/>
    </source>
</evidence>
<dbReference type="GO" id="GO:0000122">
    <property type="term" value="P:negative regulation of transcription by RNA polymerase II"/>
    <property type="evidence" value="ECO:0007669"/>
    <property type="project" value="TreeGrafter"/>
</dbReference>
<evidence type="ECO:0000256" key="11">
    <source>
        <dbReference type="SAM" id="Coils"/>
    </source>
</evidence>
<dbReference type="Proteomes" id="UP001152320">
    <property type="component" value="Chromosome 17"/>
</dbReference>
<evidence type="ECO:0000256" key="3">
    <source>
        <dbReference type="ARBA" id="ARBA00022771"/>
    </source>
</evidence>
<dbReference type="SUPFAM" id="SSF57716">
    <property type="entry name" value="Glucocorticoid receptor-like (DNA-binding domain)"/>
    <property type="match status" value="1"/>
</dbReference>
<dbReference type="AlphaFoldDB" id="A0A9Q0YNB3"/>
<evidence type="ECO:0000256" key="10">
    <source>
        <dbReference type="RuleBase" id="RU004334"/>
    </source>
</evidence>
<keyword evidence="4 10" id="KW-0862">Zinc</keyword>
<dbReference type="GO" id="GO:0008270">
    <property type="term" value="F:zinc ion binding"/>
    <property type="evidence" value="ECO:0007669"/>
    <property type="project" value="UniProtKB-KW"/>
</dbReference>
<dbReference type="FunFam" id="3.30.50.10:FF:000030">
    <property type="entry name" value="Nuclear Hormone Receptor family"/>
    <property type="match status" value="1"/>
</dbReference>
<evidence type="ECO:0000256" key="4">
    <source>
        <dbReference type="ARBA" id="ARBA00022833"/>
    </source>
</evidence>
<dbReference type="InterPro" id="IPR001628">
    <property type="entry name" value="Znf_hrmn_rcpt"/>
</dbReference>
<dbReference type="Pfam" id="PF00104">
    <property type="entry name" value="Hormone_recep"/>
    <property type="match status" value="1"/>
</dbReference>
<evidence type="ECO:0000259" key="13">
    <source>
        <dbReference type="PROSITE" id="PS51843"/>
    </source>
</evidence>
<dbReference type="InterPro" id="IPR000536">
    <property type="entry name" value="Nucl_hrmn_rcpt_lig-bd"/>
</dbReference>
<accession>A0A9Q0YNB3</accession>
<evidence type="ECO:0000313" key="14">
    <source>
        <dbReference type="EMBL" id="KAJ8025644.1"/>
    </source>
</evidence>
<feature type="domain" description="Nuclear receptor" evidence="12">
    <location>
        <begin position="57"/>
        <end position="135"/>
    </location>
</feature>
<reference evidence="14" key="1">
    <citation type="submission" date="2021-10" db="EMBL/GenBank/DDBJ databases">
        <title>Tropical sea cucumber genome reveals ecological adaptation and Cuvierian tubules defense mechanism.</title>
        <authorList>
            <person name="Chen T."/>
        </authorList>
    </citation>
    <scope>NUCLEOTIDE SEQUENCE</scope>
    <source>
        <strain evidence="14">Nanhai2018</strain>
        <tissue evidence="14">Muscle</tissue>
    </source>
</reference>
<dbReference type="OrthoDB" id="7634782at2759"/>
<comment type="subcellular location">
    <subcellularLocation>
        <location evidence="10">Nucleus</location>
    </subcellularLocation>
</comment>
<dbReference type="Gene3D" id="3.30.50.10">
    <property type="entry name" value="Erythroid Transcription Factor GATA-1, subunit A"/>
    <property type="match status" value="1"/>
</dbReference>